<gene>
    <name evidence="1" type="ORF">BB559_000576</name>
</gene>
<dbReference type="SMART" id="SM00696">
    <property type="entry name" value="DM9"/>
    <property type="match status" value="1"/>
</dbReference>
<dbReference type="AlphaFoldDB" id="A0A2T9Z4S2"/>
<evidence type="ECO:0000313" key="1">
    <source>
        <dbReference type="EMBL" id="PVU99590.1"/>
    </source>
</evidence>
<reference evidence="1 2" key="1">
    <citation type="journal article" date="2018" name="MBio">
        <title>Comparative Genomics Reveals the Core Gene Toolbox for the Fungus-Insect Symbiosis.</title>
        <authorList>
            <person name="Wang Y."/>
            <person name="Stata M."/>
            <person name="Wang W."/>
            <person name="Stajich J.E."/>
            <person name="White M.M."/>
            <person name="Moncalvo J.M."/>
        </authorList>
    </citation>
    <scope>NUCLEOTIDE SEQUENCE [LARGE SCALE GENOMIC DNA]</scope>
    <source>
        <strain evidence="1 2">AUS-77-4</strain>
    </source>
</reference>
<organism evidence="1 2">
    <name type="scientific">Furculomyces boomerangus</name>
    <dbReference type="NCBI Taxonomy" id="61424"/>
    <lineage>
        <taxon>Eukaryota</taxon>
        <taxon>Fungi</taxon>
        <taxon>Fungi incertae sedis</taxon>
        <taxon>Zoopagomycota</taxon>
        <taxon>Kickxellomycotina</taxon>
        <taxon>Harpellomycetes</taxon>
        <taxon>Harpellales</taxon>
        <taxon>Harpellaceae</taxon>
        <taxon>Furculomyces</taxon>
    </lineage>
</organism>
<name>A0A2T9Z4S2_9FUNG</name>
<accession>A0A2T9Z4S2</accession>
<protein>
    <submittedName>
        <fullName evidence="1">Uncharacterized protein</fullName>
    </submittedName>
</protein>
<dbReference type="STRING" id="61424.A0A2T9Z4S2"/>
<proteinExistence type="predicted"/>
<dbReference type="OrthoDB" id="2142040at2759"/>
<sequence length="158" mass="17115">MSAGNNEVYWITARNGQIPPNAIELGVERSGQYIYAARANYENGLHIGHVSLNSGGMSLGYGGRHVVLQEYEVLCGNASKIMWLEPRKNPGNSGIVPPSNILEAGFEADGKKLYIAKAVHNGNVQIVGKCGGHLSNGIEYGYEGQSHSRDKYFCLVYA</sequence>
<dbReference type="PANTHER" id="PTHR31649:SF1">
    <property type="entry name" value="FARNESOIC ACID O-METHYL TRANSFERASE DOMAIN-CONTAINING PROTEIN"/>
    <property type="match status" value="1"/>
</dbReference>
<comment type="caution">
    <text evidence="1">The sequence shown here is derived from an EMBL/GenBank/DDBJ whole genome shotgun (WGS) entry which is preliminary data.</text>
</comment>
<dbReference type="PANTHER" id="PTHR31649">
    <property type="entry name" value="AGAP009604-PA"/>
    <property type="match status" value="1"/>
</dbReference>
<dbReference type="InterPro" id="IPR006616">
    <property type="entry name" value="DM9_repeat"/>
</dbReference>
<dbReference type="Pfam" id="PF11901">
    <property type="entry name" value="DM9"/>
    <property type="match status" value="1"/>
</dbReference>
<dbReference type="Proteomes" id="UP000245699">
    <property type="component" value="Unassembled WGS sequence"/>
</dbReference>
<evidence type="ECO:0000313" key="2">
    <source>
        <dbReference type="Proteomes" id="UP000245699"/>
    </source>
</evidence>
<keyword evidence="2" id="KW-1185">Reference proteome</keyword>
<dbReference type="EMBL" id="MBFT01000027">
    <property type="protein sequence ID" value="PVU99590.1"/>
    <property type="molecule type" value="Genomic_DNA"/>
</dbReference>